<name>A0ABY9TEV3_BREBE</name>
<reference evidence="2 3" key="1">
    <citation type="submission" date="2023-09" db="EMBL/GenBank/DDBJ databases">
        <title>Complete Genome and Methylome dissection of Bacillus brevis NEB573 original source of BbsI restriction endonuclease.</title>
        <authorList>
            <person name="Fomenkov A."/>
            <person name="Roberts R.D."/>
        </authorList>
    </citation>
    <scope>NUCLEOTIDE SEQUENCE [LARGE SCALE GENOMIC DNA]</scope>
    <source>
        <strain evidence="2 3">NEB573</strain>
    </source>
</reference>
<keyword evidence="1" id="KW-1133">Transmembrane helix</keyword>
<evidence type="ECO:0000256" key="1">
    <source>
        <dbReference type="SAM" id="Phobius"/>
    </source>
</evidence>
<sequence>MALWFVLVIILLITWTTNGFCFWHKAVITLYYCAFSYVFITQLKEIRRQFYALPVPTAYWDAKSQWVSISMGFYFLPFLLILLFNYYRWLRQTRGTAKKVGVAFTMVPAGIVFFGLMVIFGMYGYRP</sequence>
<protein>
    <submittedName>
        <fullName evidence="2">Uncharacterized protein</fullName>
    </submittedName>
</protein>
<accession>A0ABY9TEV3</accession>
<dbReference type="Proteomes" id="UP001256827">
    <property type="component" value="Chromosome"/>
</dbReference>
<feature type="transmembrane region" description="Helical" evidence="1">
    <location>
        <begin position="100"/>
        <end position="125"/>
    </location>
</feature>
<dbReference type="EMBL" id="CP134050">
    <property type="protein sequence ID" value="WNC17802.1"/>
    <property type="molecule type" value="Genomic_DNA"/>
</dbReference>
<keyword evidence="1" id="KW-0472">Membrane</keyword>
<gene>
    <name evidence="2" type="ORF">RGB73_23970</name>
</gene>
<dbReference type="RefSeq" id="WP_310774511.1">
    <property type="nucleotide sequence ID" value="NZ_CP134050.1"/>
</dbReference>
<evidence type="ECO:0000313" key="2">
    <source>
        <dbReference type="EMBL" id="WNC17802.1"/>
    </source>
</evidence>
<proteinExistence type="predicted"/>
<organism evidence="2 3">
    <name type="scientific">Brevibacillus brevis</name>
    <name type="common">Bacillus brevis</name>
    <dbReference type="NCBI Taxonomy" id="1393"/>
    <lineage>
        <taxon>Bacteria</taxon>
        <taxon>Bacillati</taxon>
        <taxon>Bacillota</taxon>
        <taxon>Bacilli</taxon>
        <taxon>Bacillales</taxon>
        <taxon>Paenibacillaceae</taxon>
        <taxon>Brevibacillus</taxon>
    </lineage>
</organism>
<evidence type="ECO:0000313" key="3">
    <source>
        <dbReference type="Proteomes" id="UP001256827"/>
    </source>
</evidence>
<keyword evidence="3" id="KW-1185">Reference proteome</keyword>
<feature type="transmembrane region" description="Helical" evidence="1">
    <location>
        <begin position="66"/>
        <end position="88"/>
    </location>
</feature>
<keyword evidence="1" id="KW-0812">Transmembrane</keyword>